<dbReference type="EMBL" id="JAVDYG010000001">
    <property type="protein sequence ID" value="MDR7362155.1"/>
    <property type="molecule type" value="Genomic_DNA"/>
</dbReference>
<evidence type="ECO:0000256" key="2">
    <source>
        <dbReference type="ARBA" id="ARBA00001946"/>
    </source>
</evidence>
<sequence length="301" mass="32905">MDPTRRLPEAFVDHVRTFVDSGQPVAEPRDASTVVLLRDGDGEPGGLEVYLLRRVDQMAFAGGFCVFPGGGVDQRDFDHEIGWAGPSPSQWATLLATTEQHARALVCAAVRETFEESGVLLAGPTASSVVADTTAEDWEADRRALEARELSFTSFLAQRGLVLRTDLLGFWGSWITPVFEPRRYDTRFFVAALPEGQVTRDVSTESSHVLWKPVREVIADVDADRLAMLPPTYATCLELYAATSVAEAIASADSRDRTPILPEMQVDDDGGYLELPERLVALGESVGRSLDEVPGLRGRRG</sequence>
<gene>
    <name evidence="8" type="ORF">J2S63_001708</name>
</gene>
<organism evidence="8 9">
    <name type="scientific">Nocardioides marmoribigeumensis</name>
    <dbReference type="NCBI Taxonomy" id="433649"/>
    <lineage>
        <taxon>Bacteria</taxon>
        <taxon>Bacillati</taxon>
        <taxon>Actinomycetota</taxon>
        <taxon>Actinomycetes</taxon>
        <taxon>Propionibacteriales</taxon>
        <taxon>Nocardioidaceae</taxon>
        <taxon>Nocardioides</taxon>
    </lineage>
</organism>
<feature type="domain" description="Nudix hydrolase" evidence="7">
    <location>
        <begin position="27"/>
        <end position="234"/>
    </location>
</feature>
<keyword evidence="3" id="KW-0479">Metal-binding</keyword>
<evidence type="ECO:0000313" key="8">
    <source>
        <dbReference type="EMBL" id="MDR7362155.1"/>
    </source>
</evidence>
<keyword evidence="5" id="KW-0460">Magnesium</keyword>
<proteinExistence type="predicted"/>
<evidence type="ECO:0000256" key="5">
    <source>
        <dbReference type="ARBA" id="ARBA00022842"/>
    </source>
</evidence>
<dbReference type="SUPFAM" id="SSF55811">
    <property type="entry name" value="Nudix"/>
    <property type="match status" value="1"/>
</dbReference>
<comment type="cofactor">
    <cofactor evidence="2">
        <name>Mg(2+)</name>
        <dbReference type="ChEBI" id="CHEBI:18420"/>
    </cofactor>
</comment>
<dbReference type="InterPro" id="IPR015797">
    <property type="entry name" value="NUDIX_hydrolase-like_dom_sf"/>
</dbReference>
<dbReference type="InterPro" id="IPR039121">
    <property type="entry name" value="NUDT19"/>
</dbReference>
<accession>A0ABU2BU52</accession>
<evidence type="ECO:0000256" key="6">
    <source>
        <dbReference type="ARBA" id="ARBA00023211"/>
    </source>
</evidence>
<dbReference type="Gene3D" id="3.90.79.10">
    <property type="entry name" value="Nucleoside Triphosphate Pyrophosphohydrolase"/>
    <property type="match status" value="1"/>
</dbReference>
<evidence type="ECO:0000256" key="3">
    <source>
        <dbReference type="ARBA" id="ARBA00022723"/>
    </source>
</evidence>
<dbReference type="PANTHER" id="PTHR12318">
    <property type="entry name" value="TESTOSTERONE-REGULATED PROTEIN RP2"/>
    <property type="match status" value="1"/>
</dbReference>
<keyword evidence="9" id="KW-1185">Reference proteome</keyword>
<evidence type="ECO:0000256" key="4">
    <source>
        <dbReference type="ARBA" id="ARBA00022801"/>
    </source>
</evidence>
<comment type="caution">
    <text evidence="8">The sequence shown here is derived from an EMBL/GenBank/DDBJ whole genome shotgun (WGS) entry which is preliminary data.</text>
</comment>
<keyword evidence="6" id="KW-0464">Manganese</keyword>
<reference evidence="8 9" key="1">
    <citation type="submission" date="2023-07" db="EMBL/GenBank/DDBJ databases">
        <title>Sequencing the genomes of 1000 actinobacteria strains.</title>
        <authorList>
            <person name="Klenk H.-P."/>
        </authorList>
    </citation>
    <scope>NUCLEOTIDE SEQUENCE [LARGE SCALE GENOMIC DNA]</scope>
    <source>
        <strain evidence="8 9">DSM 19426</strain>
    </source>
</reference>
<evidence type="ECO:0000313" key="9">
    <source>
        <dbReference type="Proteomes" id="UP001183648"/>
    </source>
</evidence>
<protein>
    <submittedName>
        <fullName evidence="8">8-oxo-dGTP pyrophosphatase MutT (NUDIX family)</fullName>
    </submittedName>
</protein>
<dbReference type="CDD" id="cd18870">
    <property type="entry name" value="NUDIX_AcylCoAdiphos_Nudt19"/>
    <property type="match status" value="1"/>
</dbReference>
<dbReference type="InterPro" id="IPR000086">
    <property type="entry name" value="NUDIX_hydrolase_dom"/>
</dbReference>
<dbReference type="PROSITE" id="PS51462">
    <property type="entry name" value="NUDIX"/>
    <property type="match status" value="1"/>
</dbReference>
<comment type="cofactor">
    <cofactor evidence="1">
        <name>Mn(2+)</name>
        <dbReference type="ChEBI" id="CHEBI:29035"/>
    </cofactor>
</comment>
<evidence type="ECO:0000256" key="1">
    <source>
        <dbReference type="ARBA" id="ARBA00001936"/>
    </source>
</evidence>
<dbReference type="PANTHER" id="PTHR12318:SF0">
    <property type="entry name" value="ACYL-COENZYME A DIPHOSPHATASE NUDT19"/>
    <property type="match status" value="1"/>
</dbReference>
<keyword evidence="4" id="KW-0378">Hydrolase</keyword>
<name>A0ABU2BU52_9ACTN</name>
<dbReference type="Proteomes" id="UP001183648">
    <property type="component" value="Unassembled WGS sequence"/>
</dbReference>
<evidence type="ECO:0000259" key="7">
    <source>
        <dbReference type="PROSITE" id="PS51462"/>
    </source>
</evidence>
<dbReference type="RefSeq" id="WP_310301267.1">
    <property type="nucleotide sequence ID" value="NZ_BAAAPS010000008.1"/>
</dbReference>